<accession>A0ABQ7FPE4</accession>
<keyword evidence="2" id="KW-0808">Transferase</keyword>
<dbReference type="Gene3D" id="3.30.1310.20">
    <property type="entry name" value="PRTase-like"/>
    <property type="match status" value="1"/>
</dbReference>
<keyword evidence="2" id="KW-0328">Glycosyltransferase</keyword>
<organism evidence="2 3">
    <name type="scientific">Streptomyces lycii</name>
    <dbReference type="NCBI Taxonomy" id="2654337"/>
    <lineage>
        <taxon>Bacteria</taxon>
        <taxon>Bacillati</taxon>
        <taxon>Actinomycetota</taxon>
        <taxon>Actinomycetes</taxon>
        <taxon>Kitasatosporales</taxon>
        <taxon>Streptomycetaceae</taxon>
        <taxon>Streptomyces</taxon>
    </lineage>
</organism>
<feature type="domain" description="Phosphoribosyltransferase" evidence="1">
    <location>
        <begin position="9"/>
        <end position="197"/>
    </location>
</feature>
<evidence type="ECO:0000313" key="3">
    <source>
        <dbReference type="Proteomes" id="UP000621266"/>
    </source>
</evidence>
<comment type="caution">
    <text evidence="2">The sequence shown here is derived from an EMBL/GenBank/DDBJ whole genome shotgun (WGS) entry which is preliminary data.</text>
</comment>
<reference evidence="2 3" key="1">
    <citation type="submission" date="2019-10" db="EMBL/GenBank/DDBJ databases">
        <title>Streptomyces tenebrisbrunneis sp.nov., an endogenous actinomycete isolated from of Lycium ruthenicum.</title>
        <authorList>
            <person name="Ma L."/>
        </authorList>
    </citation>
    <scope>NUCLEOTIDE SEQUENCE [LARGE SCALE GENOMIC DNA]</scope>
    <source>
        <strain evidence="2 3">TRM 66187</strain>
    </source>
</reference>
<dbReference type="InterPro" id="IPR029057">
    <property type="entry name" value="PRTase-like"/>
</dbReference>
<dbReference type="EMBL" id="WHPN01000251">
    <property type="protein sequence ID" value="KAF4409117.1"/>
    <property type="molecule type" value="Genomic_DNA"/>
</dbReference>
<dbReference type="GO" id="GO:0016757">
    <property type="term" value="F:glycosyltransferase activity"/>
    <property type="evidence" value="ECO:0007669"/>
    <property type="project" value="UniProtKB-KW"/>
</dbReference>
<dbReference type="SUPFAM" id="SSF53271">
    <property type="entry name" value="PRTase-like"/>
    <property type="match status" value="1"/>
</dbReference>
<dbReference type="CDD" id="cd06223">
    <property type="entry name" value="PRTases_typeI"/>
    <property type="match status" value="1"/>
</dbReference>
<dbReference type="Pfam" id="PF00156">
    <property type="entry name" value="Pribosyltran"/>
    <property type="match status" value="1"/>
</dbReference>
<sequence length="217" mass="23458">MPFQDRIQAGRALAGELAARQREGGLPSPLILALPRGGVPVAQEVSRELHAPLDVLVVRKIGAPFNPEFAVGAVTGEEEPFYDEQSLEMLGLSPGDMAAEASRQREELRRREDLYRQGRPPPDVRGRTVVLVDDGLATGSTARVALRAVRRRGPDRLVLAVPVGSPQAVSALRPEADETVCLEQPPSFHAVGQFYADFAQVGDAEVTEILRNALSTH</sequence>
<keyword evidence="3" id="KW-1185">Reference proteome</keyword>
<gene>
    <name evidence="2" type="ORF">GCU69_10720</name>
</gene>
<dbReference type="Gene3D" id="3.40.50.2020">
    <property type="match status" value="1"/>
</dbReference>
<evidence type="ECO:0000313" key="2">
    <source>
        <dbReference type="EMBL" id="KAF4409117.1"/>
    </source>
</evidence>
<dbReference type="InterPro" id="IPR000836">
    <property type="entry name" value="PRTase_dom"/>
</dbReference>
<protein>
    <submittedName>
        <fullName evidence="2">Phosphoribosyltransferase</fullName>
    </submittedName>
</protein>
<dbReference type="Proteomes" id="UP000621266">
    <property type="component" value="Unassembled WGS sequence"/>
</dbReference>
<name>A0ABQ7FPE4_9ACTN</name>
<evidence type="ECO:0000259" key="1">
    <source>
        <dbReference type="Pfam" id="PF00156"/>
    </source>
</evidence>
<proteinExistence type="predicted"/>